<gene>
    <name evidence="1" type="ordered locus">VV0211</name>
</gene>
<evidence type="ECO:0000313" key="2">
    <source>
        <dbReference type="Proteomes" id="UP000002675"/>
    </source>
</evidence>
<accession>Q7MQ00</accession>
<dbReference type="HOGENOM" id="CLU_2848718_0_0_6"/>
<evidence type="ECO:0000313" key="1">
    <source>
        <dbReference type="EMBL" id="BAC92974.1"/>
    </source>
</evidence>
<name>Q7MQ00_VIBVY</name>
<dbReference type="KEGG" id="vvy:VV0211"/>
<reference evidence="1 2" key="1">
    <citation type="journal article" date="2003" name="Genome Res.">
        <title>Comparative genome analysis of Vibrio vulnificus, a marine pathogen.</title>
        <authorList>
            <person name="Chen C.Y."/>
            <person name="Wu K.M."/>
            <person name="Chang Y.C."/>
            <person name="Chang C.H."/>
            <person name="Tsai H.C."/>
            <person name="Liao T.L."/>
            <person name="Liu Y.M."/>
            <person name="Chen H.J."/>
            <person name="Shen A.B."/>
            <person name="Li J.C."/>
            <person name="Su T.L."/>
            <person name="Shao C.P."/>
            <person name="Lee C.T."/>
            <person name="Hor L.I."/>
            <person name="Tsai S.F."/>
        </authorList>
    </citation>
    <scope>NUCLEOTIDE SEQUENCE [LARGE SCALE GENOMIC DNA]</scope>
    <source>
        <strain evidence="1 2">YJ016</strain>
    </source>
</reference>
<dbReference type="AlphaFoldDB" id="Q7MQ00"/>
<organism evidence="1 2">
    <name type="scientific">Vibrio vulnificus (strain YJ016)</name>
    <dbReference type="NCBI Taxonomy" id="196600"/>
    <lineage>
        <taxon>Bacteria</taxon>
        <taxon>Pseudomonadati</taxon>
        <taxon>Pseudomonadota</taxon>
        <taxon>Gammaproteobacteria</taxon>
        <taxon>Vibrionales</taxon>
        <taxon>Vibrionaceae</taxon>
        <taxon>Vibrio</taxon>
    </lineage>
</organism>
<sequence>MEKCSPKTARYAVVASINLASTQSFALYHSLLVTRLSDSDFANCLEKFAVSHHCKVQDSIIHSSD</sequence>
<dbReference type="EMBL" id="BA000037">
    <property type="protein sequence ID" value="BAC92974.1"/>
    <property type="molecule type" value="Genomic_DNA"/>
</dbReference>
<proteinExistence type="predicted"/>
<dbReference type="Proteomes" id="UP000002675">
    <property type="component" value="Chromosome I"/>
</dbReference>
<protein>
    <submittedName>
        <fullName evidence="1">Uncharacterized protein</fullName>
    </submittedName>
</protein>